<gene>
    <name evidence="1" type="ORF">NIES1031_22150</name>
</gene>
<organism evidence="1 2">
    <name type="scientific">Chroogloeocystis siderophila 5.2 s.c.1</name>
    <dbReference type="NCBI Taxonomy" id="247279"/>
    <lineage>
        <taxon>Bacteria</taxon>
        <taxon>Bacillati</taxon>
        <taxon>Cyanobacteriota</taxon>
        <taxon>Cyanophyceae</taxon>
        <taxon>Oscillatoriophycideae</taxon>
        <taxon>Chroococcales</taxon>
        <taxon>Chroococcaceae</taxon>
        <taxon>Chroogloeocystis</taxon>
    </lineage>
</organism>
<dbReference type="EMBL" id="MRCC01000029">
    <property type="protein sequence ID" value="OKH21153.1"/>
    <property type="molecule type" value="Genomic_DNA"/>
</dbReference>
<dbReference type="AlphaFoldDB" id="A0A1U7HC48"/>
<keyword evidence="2" id="KW-1185">Reference proteome</keyword>
<protein>
    <submittedName>
        <fullName evidence="1">Uncharacterized protein</fullName>
    </submittedName>
</protein>
<dbReference type="Proteomes" id="UP000185984">
    <property type="component" value="Unassembled WGS sequence"/>
</dbReference>
<sequence>MPQRELLIDRPFEFKSERASYGSSPAVQGEEVLTNVTPQLSTSRNETQHIEKFNRKRLYIGCRTEELERIADSEWNNPHILSELHYELQFRTRKKARTLLLRISERLTALKGTKTLVQSTTTATTKIESQELSGDIFKYQEGLLKLYGYKVGVNGLPENQRRQILNQIFLYPLRSIDNVSYLNEWGQPGTAKRLKKLAESIAAFTRNAKRHNTGAYNKAIQEWEADLAYLKRTYYNERFDFHWPQTGISRL</sequence>
<accession>A0A1U7HC48</accession>
<reference evidence="1 2" key="1">
    <citation type="submission" date="2016-11" db="EMBL/GenBank/DDBJ databases">
        <title>Draft Genome Sequences of Nine Cyanobacterial Strains from Diverse Habitats.</title>
        <authorList>
            <person name="Zhu T."/>
            <person name="Hou S."/>
            <person name="Lu X."/>
            <person name="Hess W.R."/>
        </authorList>
    </citation>
    <scope>NUCLEOTIDE SEQUENCE [LARGE SCALE GENOMIC DNA]</scope>
    <source>
        <strain evidence="1 2">5.2 s.c.1</strain>
    </source>
</reference>
<name>A0A1U7HC48_9CHRO</name>
<proteinExistence type="predicted"/>
<comment type="caution">
    <text evidence="1">The sequence shown here is derived from an EMBL/GenBank/DDBJ whole genome shotgun (WGS) entry which is preliminary data.</text>
</comment>
<evidence type="ECO:0000313" key="1">
    <source>
        <dbReference type="EMBL" id="OKH21153.1"/>
    </source>
</evidence>
<evidence type="ECO:0000313" key="2">
    <source>
        <dbReference type="Proteomes" id="UP000185984"/>
    </source>
</evidence>